<dbReference type="InterPro" id="IPR002110">
    <property type="entry name" value="Ankyrin_rpt"/>
</dbReference>
<evidence type="ECO:0000256" key="1">
    <source>
        <dbReference type="PROSITE-ProRule" id="PRU00023"/>
    </source>
</evidence>
<dbReference type="SUPFAM" id="SSF48403">
    <property type="entry name" value="Ankyrin repeat"/>
    <property type="match status" value="1"/>
</dbReference>
<comment type="caution">
    <text evidence="2">The sequence shown here is derived from an EMBL/GenBank/DDBJ whole genome shotgun (WGS) entry which is preliminary data.</text>
</comment>
<dbReference type="AlphaFoldDB" id="A0A8J4BA05"/>
<dbReference type="PROSITE" id="PS50088">
    <property type="entry name" value="ANK_REPEAT"/>
    <property type="match status" value="1"/>
</dbReference>
<dbReference type="Proteomes" id="UP000747399">
    <property type="component" value="Unassembled WGS sequence"/>
</dbReference>
<dbReference type="InterPro" id="IPR036770">
    <property type="entry name" value="Ankyrin_rpt-contain_sf"/>
</dbReference>
<dbReference type="SMART" id="SM00248">
    <property type="entry name" value="ANK"/>
    <property type="match status" value="3"/>
</dbReference>
<protein>
    <recommendedName>
        <fullName evidence="4">Ankyrin repeat protein</fullName>
    </recommendedName>
</protein>
<keyword evidence="3" id="KW-1185">Reference proteome</keyword>
<feature type="repeat" description="ANK" evidence="1">
    <location>
        <begin position="186"/>
        <end position="211"/>
    </location>
</feature>
<name>A0A8J4BA05_9CHLO</name>
<organism evidence="2 3">
    <name type="scientific">Volvox africanus</name>
    <dbReference type="NCBI Taxonomy" id="51714"/>
    <lineage>
        <taxon>Eukaryota</taxon>
        <taxon>Viridiplantae</taxon>
        <taxon>Chlorophyta</taxon>
        <taxon>core chlorophytes</taxon>
        <taxon>Chlorophyceae</taxon>
        <taxon>CS clade</taxon>
        <taxon>Chlamydomonadales</taxon>
        <taxon>Volvocaceae</taxon>
        <taxon>Volvox</taxon>
    </lineage>
</organism>
<dbReference type="PROSITE" id="PS50297">
    <property type="entry name" value="ANK_REP_REGION"/>
    <property type="match status" value="1"/>
</dbReference>
<evidence type="ECO:0000313" key="3">
    <source>
        <dbReference type="Proteomes" id="UP000747399"/>
    </source>
</evidence>
<feature type="non-terminal residue" evidence="2">
    <location>
        <position position="1"/>
    </location>
</feature>
<gene>
    <name evidence="2" type="ORF">Vafri_12400</name>
</gene>
<reference evidence="2" key="1">
    <citation type="journal article" date="2021" name="Proc. Natl. Acad. Sci. U.S.A.">
        <title>Three genomes in the algal genus Volvox reveal the fate of a haploid sex-determining region after a transition to homothallism.</title>
        <authorList>
            <person name="Yamamoto K."/>
            <person name="Hamaji T."/>
            <person name="Kawai-Toyooka H."/>
            <person name="Matsuzaki R."/>
            <person name="Takahashi F."/>
            <person name="Nishimura Y."/>
            <person name="Kawachi M."/>
            <person name="Noguchi H."/>
            <person name="Minakuchi Y."/>
            <person name="Umen J.G."/>
            <person name="Toyoda A."/>
            <person name="Nozaki H."/>
        </authorList>
    </citation>
    <scope>NUCLEOTIDE SEQUENCE</scope>
    <source>
        <strain evidence="2">NIES-3780</strain>
    </source>
</reference>
<dbReference type="Pfam" id="PF00023">
    <property type="entry name" value="Ank"/>
    <property type="match status" value="1"/>
</dbReference>
<keyword evidence="1" id="KW-0040">ANK repeat</keyword>
<dbReference type="Gene3D" id="1.25.40.20">
    <property type="entry name" value="Ankyrin repeat-containing domain"/>
    <property type="match status" value="1"/>
</dbReference>
<accession>A0A8J4BA05</accession>
<evidence type="ECO:0000313" key="2">
    <source>
        <dbReference type="EMBL" id="GIL57203.1"/>
    </source>
</evidence>
<evidence type="ECO:0008006" key="4">
    <source>
        <dbReference type="Google" id="ProtNLM"/>
    </source>
</evidence>
<proteinExistence type="predicted"/>
<dbReference type="EMBL" id="BNCO01000027">
    <property type="protein sequence ID" value="GIL57203.1"/>
    <property type="molecule type" value="Genomic_DNA"/>
</dbReference>
<sequence>AWHAATELHDLNLLSELSAIELPGWMKWSWETLYSADRPPVPLLQRLLEKGGEGAWAVATAAFRRNNGIVKAPSTSPVILALKGGAPMQLVTQLMGHSLKLRRDRADLDQGATALGWALRMNRIDVLRELLNVVDPRLPAVDALPPLHYAAEEGDIIAAKVILDPDGRWWMAHSLTVEELLSHTSEGLTPLYRAVHSRKLASVQQLLEAGAAPLEIVNVDV</sequence>
<feature type="non-terminal residue" evidence="2">
    <location>
        <position position="221"/>
    </location>
</feature>